<keyword evidence="4 7" id="KW-1133">Transmembrane helix</keyword>
<dbReference type="EMBL" id="DRMH01000020">
    <property type="protein sequence ID" value="HFC97257.1"/>
    <property type="molecule type" value="Genomic_DNA"/>
</dbReference>
<comment type="caution">
    <text evidence="10">The sequence shown here is derived from an EMBL/GenBank/DDBJ whole genome shotgun (WGS) entry which is preliminary data.</text>
</comment>
<dbReference type="AlphaFoldDB" id="A0A7C3GD48"/>
<gene>
    <name evidence="10" type="ORF">ENJ40_02200</name>
</gene>
<accession>A0A7C3GD48</accession>
<evidence type="ECO:0000259" key="8">
    <source>
        <dbReference type="Pfam" id="PF02706"/>
    </source>
</evidence>
<feature type="transmembrane region" description="Helical" evidence="7">
    <location>
        <begin position="481"/>
        <end position="502"/>
    </location>
</feature>
<dbReference type="GO" id="GO:0005886">
    <property type="term" value="C:plasma membrane"/>
    <property type="evidence" value="ECO:0007669"/>
    <property type="project" value="UniProtKB-SubCell"/>
</dbReference>
<keyword evidence="6" id="KW-0175">Coiled coil</keyword>
<dbReference type="Pfam" id="PF02706">
    <property type="entry name" value="Wzz"/>
    <property type="match status" value="1"/>
</dbReference>
<evidence type="ECO:0000256" key="6">
    <source>
        <dbReference type="SAM" id="Coils"/>
    </source>
</evidence>
<dbReference type="Proteomes" id="UP000886043">
    <property type="component" value="Unassembled WGS sequence"/>
</dbReference>
<dbReference type="InterPro" id="IPR003856">
    <property type="entry name" value="LPS_length_determ_N"/>
</dbReference>
<feature type="transmembrane region" description="Helical" evidence="7">
    <location>
        <begin position="20"/>
        <end position="42"/>
    </location>
</feature>
<dbReference type="SUPFAM" id="SSF57997">
    <property type="entry name" value="Tropomyosin"/>
    <property type="match status" value="1"/>
</dbReference>
<feature type="domain" description="Tyrosine-protein kinase G-rich" evidence="9">
    <location>
        <begin position="427"/>
        <end position="499"/>
    </location>
</feature>
<protein>
    <submittedName>
        <fullName evidence="10">Lipopolysaccharide biosynthesis protein</fullName>
    </submittedName>
</protein>
<evidence type="ECO:0000256" key="1">
    <source>
        <dbReference type="ARBA" id="ARBA00004651"/>
    </source>
</evidence>
<feature type="coiled-coil region" evidence="6">
    <location>
        <begin position="379"/>
        <end position="451"/>
    </location>
</feature>
<sequence>MEQQDLRYLVRIFRRRKKAFFIPFFTVFITISLIAFILPPIYKATTTILIEEQEIPPDYVKSTVTGYVEERLQTITQEIMSRSNLAKLIEKFDLYPEMRDKYTLDEIIDRMRGDIKLEPINAEVSNTRGGRPVSATIAFTLSYEGRDPVKVQKVTNALASLYLEYNLKSREEQASGTVTFLEKQLEQVRKHLKELEARISRFKKEHLGELPEMTTINLQTIDRLERRLEDLEAQIRSLKEQKVYLQGQLALVEPMAPIKTEEGKAVMTPLERLKYLRLKLISLRATLSPNHPDIQKLEREIRALEAQVGTTDYTLEKIKQLNDLQAQLAALRQRLGPKHPDVISLEKKIRLLSQELADSDNPQTKAAQVALNRPDNPAYINLMTQIASIDVQIKSLEEEKKQIEKKIEEYQRRLENTPLVEKDYNLLLTDYQNTRRKYDELMDKLMEARIAQKLEESRKGERFTIIDPAQLPEKPYKPKRMAIVLIGFVLALGAGVGTVSIMEYLDRSLKTPEEVQKLAPVPLLAALPYVEGEEERRARRRKNLLILAAFLLLLVLGVVLFHFLVMPLDIFWLKVEKKIGLLLI</sequence>
<organism evidence="10">
    <name type="scientific">Thermosulfurimonas dismutans</name>
    <dbReference type="NCBI Taxonomy" id="999894"/>
    <lineage>
        <taxon>Bacteria</taxon>
        <taxon>Pseudomonadati</taxon>
        <taxon>Thermodesulfobacteriota</taxon>
        <taxon>Thermodesulfobacteria</taxon>
        <taxon>Thermodesulfobacteriales</taxon>
        <taxon>Thermodesulfobacteriaceae</taxon>
        <taxon>Thermosulfurimonas</taxon>
    </lineage>
</organism>
<dbReference type="PANTHER" id="PTHR32309:SF13">
    <property type="entry name" value="FERRIC ENTEROBACTIN TRANSPORT PROTEIN FEPE"/>
    <property type="match status" value="1"/>
</dbReference>
<evidence type="ECO:0000256" key="4">
    <source>
        <dbReference type="ARBA" id="ARBA00022989"/>
    </source>
</evidence>
<dbReference type="PANTHER" id="PTHR32309">
    <property type="entry name" value="TYROSINE-PROTEIN KINASE"/>
    <property type="match status" value="1"/>
</dbReference>
<dbReference type="Pfam" id="PF13807">
    <property type="entry name" value="GNVR"/>
    <property type="match status" value="1"/>
</dbReference>
<evidence type="ECO:0000256" key="7">
    <source>
        <dbReference type="SAM" id="Phobius"/>
    </source>
</evidence>
<feature type="coiled-coil region" evidence="6">
    <location>
        <begin position="178"/>
        <end position="248"/>
    </location>
</feature>
<dbReference type="Gene3D" id="1.10.287.1490">
    <property type="match status" value="1"/>
</dbReference>
<dbReference type="InterPro" id="IPR050445">
    <property type="entry name" value="Bact_polysacc_biosynth/exp"/>
</dbReference>
<keyword evidence="5 7" id="KW-0472">Membrane</keyword>
<feature type="transmembrane region" description="Helical" evidence="7">
    <location>
        <begin position="544"/>
        <end position="565"/>
    </location>
</feature>
<evidence type="ECO:0000259" key="9">
    <source>
        <dbReference type="Pfam" id="PF13807"/>
    </source>
</evidence>
<evidence type="ECO:0000313" key="10">
    <source>
        <dbReference type="EMBL" id="HFC97257.1"/>
    </source>
</evidence>
<proteinExistence type="predicted"/>
<feature type="domain" description="Polysaccharide chain length determinant N-terminal" evidence="8">
    <location>
        <begin position="5"/>
        <end position="91"/>
    </location>
</feature>
<name>A0A7C3GD48_9BACT</name>
<feature type="coiled-coil region" evidence="6">
    <location>
        <begin position="294"/>
        <end position="334"/>
    </location>
</feature>
<comment type="subcellular location">
    <subcellularLocation>
        <location evidence="1">Cell membrane</location>
        <topology evidence="1">Multi-pass membrane protein</topology>
    </subcellularLocation>
</comment>
<evidence type="ECO:0000256" key="5">
    <source>
        <dbReference type="ARBA" id="ARBA00023136"/>
    </source>
</evidence>
<keyword evidence="2" id="KW-1003">Cell membrane</keyword>
<dbReference type="InterPro" id="IPR032807">
    <property type="entry name" value="GNVR"/>
</dbReference>
<dbReference type="GO" id="GO:0004713">
    <property type="term" value="F:protein tyrosine kinase activity"/>
    <property type="evidence" value="ECO:0007669"/>
    <property type="project" value="TreeGrafter"/>
</dbReference>
<evidence type="ECO:0000256" key="3">
    <source>
        <dbReference type="ARBA" id="ARBA00022692"/>
    </source>
</evidence>
<keyword evidence="3 7" id="KW-0812">Transmembrane</keyword>
<reference evidence="10" key="1">
    <citation type="journal article" date="2020" name="mSystems">
        <title>Genome- and Community-Level Interaction Insights into Carbon Utilization and Element Cycling Functions of Hydrothermarchaeota in Hydrothermal Sediment.</title>
        <authorList>
            <person name="Zhou Z."/>
            <person name="Liu Y."/>
            <person name="Xu W."/>
            <person name="Pan J."/>
            <person name="Luo Z.H."/>
            <person name="Li M."/>
        </authorList>
    </citation>
    <scope>NUCLEOTIDE SEQUENCE [LARGE SCALE GENOMIC DNA]</scope>
    <source>
        <strain evidence="10">HyVt-483</strain>
    </source>
</reference>
<evidence type="ECO:0000256" key="2">
    <source>
        <dbReference type="ARBA" id="ARBA00022475"/>
    </source>
</evidence>